<name>A0A8H2PID3_MYCMU</name>
<sequence>MAAALLAGCAGEPAPTGPATTQAASQAVGPQYDSVHVYVAPGQLDAFVSSWLATFGGSAKPAAVVTVTPTPSQTKSQLILSPVGTISAFEFTTAVPYPFGSERTGWLMGDFDAGVQQARDAGAAVVVEPFPDPIGRDAIIAFPGGVNAQLYWHTAAPNYQPLVSVPDNRVYLPVASVDPFLKSYLQFTHGRADADAADADGVLIGKPGTTFRRIHITSPFGNTMVAVTDGHLPYPYGHELAGYVVDDVVAVTNKAVAAGAKVLVPVVRSGHTSSAVLQWPGGYVAELHTD</sequence>
<evidence type="ECO:0000313" key="2">
    <source>
        <dbReference type="EMBL" id="TLH54619.1"/>
    </source>
</evidence>
<dbReference type="Gene3D" id="3.10.180.10">
    <property type="entry name" value="2,3-Dihydroxybiphenyl 1,2-Dioxygenase, domain 1"/>
    <property type="match status" value="1"/>
</dbReference>
<reference evidence="1 3" key="3">
    <citation type="journal article" date="2019" name="Sci. Rep.">
        <title>Insight into the biology of Mycobacterium mucogenicum and Mycobacterium neoaurum clade members.</title>
        <authorList>
            <person name="Behra P.R.K."/>
            <person name="Pettersson B.M.F."/>
            <person name="Ramesh M."/>
            <person name="Dasgupta S."/>
            <person name="Kirsebom L.A."/>
        </authorList>
    </citation>
    <scope>NUCLEOTIDE SEQUENCE [LARGE SCALE GENOMIC DNA]</scope>
    <source>
        <strain evidence="1 3">DSM 44124</strain>
    </source>
</reference>
<accession>A0A8H2PID3</accession>
<protein>
    <submittedName>
        <fullName evidence="2">Glyoxalase</fullName>
    </submittedName>
</protein>
<dbReference type="AlphaFoldDB" id="A0A8H2PID3"/>
<evidence type="ECO:0000313" key="3">
    <source>
        <dbReference type="Proteomes" id="UP000309231"/>
    </source>
</evidence>
<keyword evidence="3" id="KW-1185">Reference proteome</keyword>
<reference evidence="2" key="1">
    <citation type="submission" date="2018-01" db="EMBL/GenBank/DDBJ databases">
        <title>Comparative genomics of Mycobacterium mucogenicum and Mycobacterium neoaurum clade members emphasizing tRNA and non-coding RNA.</title>
        <authorList>
            <person name="Behra P.R.K."/>
            <person name="Pettersson B.M.F."/>
            <person name="Das S."/>
            <person name="Dasgupta S."/>
            <person name="Kirsebom L.A."/>
        </authorList>
    </citation>
    <scope>NUCLEOTIDE SEQUENCE</scope>
    <source>
        <strain evidence="2">DSM 44124</strain>
    </source>
</reference>
<gene>
    <name evidence="1" type="ORF">C1S78_021665</name>
    <name evidence="2" type="ORF">C1S78_21605</name>
</gene>
<proteinExistence type="predicted"/>
<dbReference type="SUPFAM" id="SSF54593">
    <property type="entry name" value="Glyoxalase/Bleomycin resistance protein/Dihydroxybiphenyl dioxygenase"/>
    <property type="match status" value="2"/>
</dbReference>
<dbReference type="EMBL" id="CP062008">
    <property type="protein sequence ID" value="QPG72524.1"/>
    <property type="molecule type" value="Genomic_DNA"/>
</dbReference>
<organism evidence="2">
    <name type="scientific">Mycolicibacterium mucogenicum DSM 44124</name>
    <dbReference type="NCBI Taxonomy" id="1226753"/>
    <lineage>
        <taxon>Bacteria</taxon>
        <taxon>Bacillati</taxon>
        <taxon>Actinomycetota</taxon>
        <taxon>Actinomycetes</taxon>
        <taxon>Mycobacteriales</taxon>
        <taxon>Mycobacteriaceae</taxon>
        <taxon>Mycolicibacterium</taxon>
    </lineage>
</organism>
<dbReference type="Proteomes" id="UP000309231">
    <property type="component" value="Chromosome"/>
</dbReference>
<dbReference type="KEGG" id="mmuc:C1S78_021665"/>
<dbReference type="InterPro" id="IPR029068">
    <property type="entry name" value="Glyas_Bleomycin-R_OHBP_Dase"/>
</dbReference>
<evidence type="ECO:0000313" key="1">
    <source>
        <dbReference type="EMBL" id="QPG72524.1"/>
    </source>
</evidence>
<reference evidence="1 3" key="2">
    <citation type="journal article" date="2019" name="BMC Evol. Biol.">
        <title>Comparative genomics of Mycobacterium mucogenicum and Mycobacterium neoaurum clade members emphasizing tRNA and non-coding RNA.</title>
        <authorList>
            <person name="Behra P.R.K."/>
            <person name="Pettersson B.M.F."/>
            <person name="Das S."/>
            <person name="Dasgupta S."/>
            <person name="Kirsebom L.A."/>
        </authorList>
    </citation>
    <scope>NUCLEOTIDE SEQUENCE [LARGE SCALE GENOMIC DNA]</scope>
    <source>
        <strain evidence="1 3">DSM 44124</strain>
    </source>
</reference>
<dbReference type="EMBL" id="POTL01000001">
    <property type="protein sequence ID" value="TLH54619.1"/>
    <property type="molecule type" value="Genomic_DNA"/>
</dbReference>